<evidence type="ECO:0000259" key="8">
    <source>
        <dbReference type="PROSITE" id="PS51456"/>
    </source>
</evidence>
<dbReference type="SMART" id="SM00242">
    <property type="entry name" value="MYSc"/>
    <property type="match status" value="1"/>
</dbReference>
<dbReference type="SMART" id="SM00015">
    <property type="entry name" value="IQ"/>
    <property type="match status" value="3"/>
</dbReference>
<dbReference type="InterPro" id="IPR036961">
    <property type="entry name" value="Kinesin_motor_dom_sf"/>
</dbReference>
<name>A0ABM1S723_LIMPO</name>
<dbReference type="Proteomes" id="UP000694941">
    <property type="component" value="Unplaced"/>
</dbReference>
<dbReference type="PRINTS" id="PR00193">
    <property type="entry name" value="MYOSINHEAVY"/>
</dbReference>
<feature type="domain" description="Myosin motor" evidence="8">
    <location>
        <begin position="12"/>
        <end position="691"/>
    </location>
</feature>
<dbReference type="InterPro" id="IPR036072">
    <property type="entry name" value="MYSc_Myo1"/>
</dbReference>
<dbReference type="PANTHER" id="PTHR13140">
    <property type="entry name" value="MYOSIN"/>
    <property type="match status" value="1"/>
</dbReference>
<evidence type="ECO:0000256" key="3">
    <source>
        <dbReference type="ARBA" id="ARBA00022840"/>
    </source>
</evidence>
<dbReference type="Pfam" id="PF06017">
    <property type="entry name" value="Myosin_TH1"/>
    <property type="match status" value="1"/>
</dbReference>
<evidence type="ECO:0000256" key="4">
    <source>
        <dbReference type="ARBA" id="ARBA00023123"/>
    </source>
</evidence>
<evidence type="ECO:0000256" key="7">
    <source>
        <dbReference type="PROSITE-ProRule" id="PRU00782"/>
    </source>
</evidence>
<dbReference type="InterPro" id="IPR000048">
    <property type="entry name" value="IQ_motif_EF-hand-BS"/>
</dbReference>
<dbReference type="InterPro" id="IPR027417">
    <property type="entry name" value="P-loop_NTPase"/>
</dbReference>
<feature type="region of interest" description="Actin-binding" evidence="7">
    <location>
        <begin position="568"/>
        <end position="590"/>
    </location>
</feature>
<dbReference type="Gene3D" id="1.20.58.530">
    <property type="match status" value="1"/>
</dbReference>
<dbReference type="SUPFAM" id="SSF52540">
    <property type="entry name" value="P-loop containing nucleoside triphosphate hydrolases"/>
    <property type="match status" value="1"/>
</dbReference>
<dbReference type="PROSITE" id="PS51456">
    <property type="entry name" value="MYOSIN_MOTOR"/>
    <property type="match status" value="1"/>
</dbReference>
<sequence length="995" mass="115453">MENALHARDRAGVQDFVLLEDYRNEESFIGNLRKRFKENHIYTYIGSVLVSVNPYKDLGIYKKEFVEHYRNVNFYELPPHVFAIADTAYRLMREECCDQCILISGESGAGKTEASKKILHYLAAASYHAKQVEHVKDKLLKSNPVLEAFGNAKTNRNDNSSRFGKYMDIEFSFLGAPLGGHILNYLLEKSRVVHQNPGERNFHIFYQLVMGADDELLQKLFLRREPELYYYMNQGGSTRVNGIDDAAQFQVVKSALTVIDFTEEEEEALFTTVASVLHLGNVGFTENNGQAIIAQEKSVSSVCKLLGCPEDMLKDALTHRTIEARGDSVVSPLNRDQAIYARDALSKAVYERQFKWLVKKLNDSLENKDESGRKTLMGLLDIYGFEIFKNNSFEQFCINYCNEKLQQLFIQLTLKSEQEEYKREGIEWETIEYFNNKIICDLIEEQHKGVISVLDEECLRPGDATDLTFLDKLETTVGSHPHFLSHKLADNKTKKTLSREEFRLKHYAGDVTYKVEGFLDKNNDLLYRDLKRTMTKTSNLITKSTFPEDELTSKKRPDTAATQFKKSLSQLMQILMSKEPWYIRCIKPNDNKQSAVFDDTIVGHQVKYLGLMENLRVRRAGFAYRRPYEVFLKRYKCLCPGTWPNYQGSAKDGVEKLVNHLGYRPDDYRMGKTKLFIRLPRTLFKTEDDFQHKKHDLATIIQAKFRCYSQKKKFLQMKTAATLIACYWRRYSAKKLLEKRRWAVKVIRSFIRGFITRNEAENEDNKRFVQCVKAEYLRRLAHKLPKNILDKSWPHAPGSCLKASDLLHDMHKKWLVRKYCKSISAERKAQLDQKVVAHDLFKNKKQSYPKSIARPFVENRLTSEQNSLKSSAFDKTTKPEDEKTLYCTQVTKFDRHGYKARGRILVLTTKAIYLLDDKDCKLKHRLNYQNLMGLSVSGLTDGILVLRICKELKKDKCLGKNIKHLDEEERAESTCLAFHDKPDLQFAPEEERSTF</sequence>
<dbReference type="Gene3D" id="1.10.10.820">
    <property type="match status" value="1"/>
</dbReference>
<evidence type="ECO:0000313" key="11">
    <source>
        <dbReference type="RefSeq" id="XP_022239428.1"/>
    </source>
</evidence>
<evidence type="ECO:0000256" key="5">
    <source>
        <dbReference type="ARBA" id="ARBA00023175"/>
    </source>
</evidence>
<keyword evidence="5 7" id="KW-0505">Motor protein</keyword>
<dbReference type="GeneID" id="106457708"/>
<dbReference type="Gene3D" id="3.40.850.10">
    <property type="entry name" value="Kinesin motor domain"/>
    <property type="match status" value="1"/>
</dbReference>
<dbReference type="InterPro" id="IPR001609">
    <property type="entry name" value="Myosin_head_motor_dom-like"/>
</dbReference>
<dbReference type="InterPro" id="IPR010926">
    <property type="entry name" value="Myosin_TH1"/>
</dbReference>
<accession>A0ABM1S723</accession>
<keyword evidence="2 7" id="KW-0547">Nucleotide-binding</keyword>
<keyword evidence="3 7" id="KW-0067">ATP-binding</keyword>
<evidence type="ECO:0000259" key="9">
    <source>
        <dbReference type="PROSITE" id="PS51757"/>
    </source>
</evidence>
<organism evidence="10 11">
    <name type="scientific">Limulus polyphemus</name>
    <name type="common">Atlantic horseshoe crab</name>
    <dbReference type="NCBI Taxonomy" id="6850"/>
    <lineage>
        <taxon>Eukaryota</taxon>
        <taxon>Metazoa</taxon>
        <taxon>Ecdysozoa</taxon>
        <taxon>Arthropoda</taxon>
        <taxon>Chelicerata</taxon>
        <taxon>Merostomata</taxon>
        <taxon>Xiphosura</taxon>
        <taxon>Limulidae</taxon>
        <taxon>Limulus</taxon>
    </lineage>
</organism>
<reference evidence="11" key="1">
    <citation type="submission" date="2025-08" db="UniProtKB">
        <authorList>
            <consortium name="RefSeq"/>
        </authorList>
    </citation>
    <scope>IDENTIFICATION</scope>
    <source>
        <tissue evidence="11">Muscle</tissue>
    </source>
</reference>
<comment type="similarity">
    <text evidence="1 7">Belongs to the TRAFAC class myosin-kinesin ATPase superfamily. Myosin family.</text>
</comment>
<dbReference type="Pfam" id="PF00612">
    <property type="entry name" value="IQ"/>
    <property type="match status" value="1"/>
</dbReference>
<dbReference type="Pfam" id="PF00063">
    <property type="entry name" value="Myosin_head"/>
    <property type="match status" value="1"/>
</dbReference>
<dbReference type="Gene3D" id="1.20.5.190">
    <property type="match status" value="1"/>
</dbReference>
<proteinExistence type="inferred from homology"/>
<evidence type="ECO:0000256" key="6">
    <source>
        <dbReference type="ARBA" id="ARBA00023203"/>
    </source>
</evidence>
<dbReference type="PANTHER" id="PTHR13140:SF679">
    <property type="entry name" value="UNCONVENTIONAL MYOSIN IC"/>
    <property type="match status" value="1"/>
</dbReference>
<evidence type="ECO:0000256" key="1">
    <source>
        <dbReference type="ARBA" id="ARBA00008314"/>
    </source>
</evidence>
<evidence type="ECO:0000313" key="10">
    <source>
        <dbReference type="Proteomes" id="UP000694941"/>
    </source>
</evidence>
<dbReference type="Gene3D" id="1.20.120.720">
    <property type="entry name" value="Myosin VI head, motor domain, U50 subdomain"/>
    <property type="match status" value="1"/>
</dbReference>
<keyword evidence="4 7" id="KW-0518">Myosin</keyword>
<dbReference type="Gene3D" id="6.20.240.20">
    <property type="match status" value="1"/>
</dbReference>
<dbReference type="CDD" id="cd01378">
    <property type="entry name" value="MYSc_Myo1"/>
    <property type="match status" value="1"/>
</dbReference>
<gene>
    <name evidence="11" type="primary">LOC106457708</name>
</gene>
<dbReference type="RefSeq" id="XP_022239428.1">
    <property type="nucleotide sequence ID" value="XM_022383720.1"/>
</dbReference>
<keyword evidence="10" id="KW-1185">Reference proteome</keyword>
<evidence type="ECO:0000256" key="2">
    <source>
        <dbReference type="ARBA" id="ARBA00022741"/>
    </source>
</evidence>
<keyword evidence="6 7" id="KW-0009">Actin-binding</keyword>
<feature type="domain" description="TH1" evidence="9">
    <location>
        <begin position="845"/>
        <end position="995"/>
    </location>
</feature>
<feature type="binding site" evidence="7">
    <location>
        <begin position="105"/>
        <end position="112"/>
    </location>
    <ligand>
        <name>ATP</name>
        <dbReference type="ChEBI" id="CHEBI:30616"/>
    </ligand>
</feature>
<dbReference type="PROSITE" id="PS51757">
    <property type="entry name" value="TH1"/>
    <property type="match status" value="1"/>
</dbReference>
<protein>
    <submittedName>
        <fullName evidence="11">Unconventional myosin-Ic-like</fullName>
    </submittedName>
</protein>